<dbReference type="EMBL" id="LAZR01009978">
    <property type="protein sequence ID" value="KKM69500.1"/>
    <property type="molecule type" value="Genomic_DNA"/>
</dbReference>
<name>A0A0F9LYP8_9ZZZZ</name>
<evidence type="ECO:0000313" key="1">
    <source>
        <dbReference type="EMBL" id="KKM69500.1"/>
    </source>
</evidence>
<comment type="caution">
    <text evidence="1">The sequence shown here is derived from an EMBL/GenBank/DDBJ whole genome shotgun (WGS) entry which is preliminary data.</text>
</comment>
<gene>
    <name evidence="1" type="ORF">LCGC14_1450190</name>
</gene>
<protein>
    <submittedName>
        <fullName evidence="1">Uncharacterized protein</fullName>
    </submittedName>
</protein>
<proteinExistence type="predicted"/>
<organism evidence="1">
    <name type="scientific">marine sediment metagenome</name>
    <dbReference type="NCBI Taxonomy" id="412755"/>
    <lineage>
        <taxon>unclassified sequences</taxon>
        <taxon>metagenomes</taxon>
        <taxon>ecological metagenomes</taxon>
    </lineage>
</organism>
<reference evidence="1" key="1">
    <citation type="journal article" date="2015" name="Nature">
        <title>Complex archaea that bridge the gap between prokaryotes and eukaryotes.</title>
        <authorList>
            <person name="Spang A."/>
            <person name="Saw J.H."/>
            <person name="Jorgensen S.L."/>
            <person name="Zaremba-Niedzwiedzka K."/>
            <person name="Martijn J."/>
            <person name="Lind A.E."/>
            <person name="van Eijk R."/>
            <person name="Schleper C."/>
            <person name="Guy L."/>
            <person name="Ettema T.J."/>
        </authorList>
    </citation>
    <scope>NUCLEOTIDE SEQUENCE</scope>
</reference>
<sequence length="56" mass="6549">MTPTDTERELINAYFSMRSRGIALIKEAEKGLEKKKIVFVPCFSERFINRQKQGEL</sequence>
<accession>A0A0F9LYP8</accession>
<dbReference type="AlphaFoldDB" id="A0A0F9LYP8"/>